<dbReference type="SUPFAM" id="SSF48403">
    <property type="entry name" value="Ankyrin repeat"/>
    <property type="match status" value="2"/>
</dbReference>
<dbReference type="InterPro" id="IPR041249">
    <property type="entry name" value="HEPN_DZIP3"/>
</dbReference>
<dbReference type="PANTHER" id="PTHR24121">
    <property type="entry name" value="NO MECHANORECEPTOR POTENTIAL C, ISOFORM D-RELATED"/>
    <property type="match status" value="1"/>
</dbReference>
<dbReference type="OrthoDB" id="6138656at2759"/>
<keyword evidence="4" id="KW-1185">Reference proteome</keyword>
<feature type="domain" description="Novel STAND NTPase 3" evidence="2">
    <location>
        <begin position="335"/>
        <end position="490"/>
    </location>
</feature>
<dbReference type="Pfam" id="PF18738">
    <property type="entry name" value="HEPN_DZIP3"/>
    <property type="match status" value="1"/>
</dbReference>
<protein>
    <submittedName>
        <fullName evidence="3">Ankyrin repeat protein</fullName>
    </submittedName>
</protein>
<dbReference type="Proteomes" id="UP000242188">
    <property type="component" value="Unassembled WGS sequence"/>
</dbReference>
<name>A0A210Q283_MIZYE</name>
<dbReference type="PANTHER" id="PTHR24121:SF21">
    <property type="entry name" value="ANKYRIN REPEAT FAMILY PROTEIN"/>
    <property type="match status" value="1"/>
</dbReference>
<dbReference type="InterPro" id="IPR002110">
    <property type="entry name" value="Ankyrin_rpt"/>
</dbReference>
<dbReference type="EMBL" id="NEDP02005213">
    <property type="protein sequence ID" value="OWF42844.1"/>
    <property type="molecule type" value="Genomic_DNA"/>
</dbReference>
<dbReference type="SMART" id="SM00248">
    <property type="entry name" value="ANK"/>
    <property type="match status" value="12"/>
</dbReference>
<dbReference type="InterPro" id="IPR036770">
    <property type="entry name" value="Ankyrin_rpt-contain_sf"/>
</dbReference>
<dbReference type="Pfam" id="PF12796">
    <property type="entry name" value="Ank_2"/>
    <property type="match status" value="4"/>
</dbReference>
<dbReference type="Pfam" id="PF20720">
    <property type="entry name" value="nSTAND3"/>
    <property type="match status" value="1"/>
</dbReference>
<dbReference type="InterPro" id="IPR049050">
    <property type="entry name" value="nSTAND3"/>
</dbReference>
<evidence type="ECO:0000313" key="3">
    <source>
        <dbReference type="EMBL" id="OWF42844.1"/>
    </source>
</evidence>
<feature type="domain" description="DZIP3-like HEPN" evidence="1">
    <location>
        <begin position="42"/>
        <end position="182"/>
    </location>
</feature>
<proteinExistence type="predicted"/>
<evidence type="ECO:0000259" key="1">
    <source>
        <dbReference type="Pfam" id="PF18738"/>
    </source>
</evidence>
<gene>
    <name evidence="3" type="ORF">KP79_PYT02003</name>
</gene>
<organism evidence="3 4">
    <name type="scientific">Mizuhopecten yessoensis</name>
    <name type="common">Japanese scallop</name>
    <name type="synonym">Patinopecten yessoensis</name>
    <dbReference type="NCBI Taxonomy" id="6573"/>
    <lineage>
        <taxon>Eukaryota</taxon>
        <taxon>Metazoa</taxon>
        <taxon>Spiralia</taxon>
        <taxon>Lophotrochozoa</taxon>
        <taxon>Mollusca</taxon>
        <taxon>Bivalvia</taxon>
        <taxon>Autobranchia</taxon>
        <taxon>Pteriomorphia</taxon>
        <taxon>Pectinida</taxon>
        <taxon>Pectinoidea</taxon>
        <taxon>Pectinidae</taxon>
        <taxon>Mizuhopecten</taxon>
    </lineage>
</organism>
<comment type="caution">
    <text evidence="3">The sequence shown here is derived from an EMBL/GenBank/DDBJ whole genome shotgun (WGS) entry which is preliminary data.</text>
</comment>
<evidence type="ECO:0000259" key="2">
    <source>
        <dbReference type="Pfam" id="PF20720"/>
    </source>
</evidence>
<sequence>MATNYQSSKETTNFARICRLVIDVIPDLLRDLLNTRLPASGLSAVLTTQKRKIFSVLKQHQKNILYPQGGVFQGSVKDLDTSLLYILLRNIGNIPSHHQSWGNAPDIADRSLSANIDRLREQRNAAFAHAPNASLSDGDFQASWDIIRQSVEEIQNSELNTGRFVVAVDEMLTMEMDHRGTNKYIKELLVVIKGDMAGMSVKLDTIETDMADLQGNVGAVMDDVSAVRYDVSAVRDDVGAVRDDVGDVRDDVGAVRDDVGAVRDDVSAVRDDVGAVRDDVSAVRNDVGAVRDDVGAVKEQLTVISVDRGNKPRRAAIETTKSTVRGQTSRSEIISTQALEDAKEVIRKNGMVIIKDASGDGKTMMCYQLLKWLMDGDNKDTGLSKDPLQLYSMSKWDKIVQPEAQIALFIDDVSEDIVEELKRRKDSIQSAFCGTLNSRSNCLILNVRDEIFKSTQMSSCELFNDENAIDLRGKNLMTSEEKLQILEKYVPKIKVLSGGKESKFVKLAPKIGFPQCCRLYRDVPSLQNEGVDFFKSPVYFMEKTLKKLPKECFASLLFLFLNDGRVKKGDLDPNSENVDKKKLEIAFPGNALNVWTDIQFLQGFIRWLSGKNDDKNLCHEIKLALLNRACASGSEECALFLLSEGVTPDVETPFYVVEGGSVSVLRKLLEYDVTQTARLHMSRSPHIVLARNINVLQEACLFESEEMVTMLYNTYPHLVHDTDHRGQSTLQLGARTGNCDIFKTVERVVLKSLYRVEYEHHRCETVEGRVVHRNCVCAQYVCQLVTKYGGETVLHYSCRRGHMEVCKYLCESYPALTTAVDMFGGQTVLHYSCLGGHLEVCKYLCESYPALTTAVDKYRQTVLHSSCRGGHMEVCKYLCQSYPALTTAVDMFGGQTVLHYSCLGGHMEVCKYLCKSYPALTTAVNNDGQTVLHSSFRGGHMEVCKYLCESYPALTTAVNNDGQTVLHSSCRGGHMEVCKYLCESYPALTTAVDNDGQTVLHSSCRGGHMEVCKYLCESYPALTTAVDNDGQTVLHSSCRGGHMEVCKYLCESYPALTTAVDMFGGQTVLHYSCLGGHMEVCKYLCESYPALTTAVNNDGQTVLHSSCREGHMEVCKYLCESYPALTTAVDNRGYHCLHYIARWTSDIDLFTECEIHVKQYIESTGRKYDITTILTNQGSSVLDKAKEQIEDWTWGTVNKALLKLKCTLKKPRSTSVLGLYIQRPIYYLVQSL</sequence>
<evidence type="ECO:0000313" key="4">
    <source>
        <dbReference type="Proteomes" id="UP000242188"/>
    </source>
</evidence>
<dbReference type="AlphaFoldDB" id="A0A210Q283"/>
<dbReference type="Pfam" id="PF00023">
    <property type="entry name" value="Ank"/>
    <property type="match status" value="1"/>
</dbReference>
<dbReference type="Gene3D" id="1.25.40.20">
    <property type="entry name" value="Ankyrin repeat-containing domain"/>
    <property type="match status" value="4"/>
</dbReference>
<dbReference type="Gene3D" id="1.20.1480.30">
    <property type="entry name" value="Designed four-helix bundle protein"/>
    <property type="match status" value="1"/>
</dbReference>
<accession>A0A210Q283</accession>
<reference evidence="3 4" key="1">
    <citation type="journal article" date="2017" name="Nat. Ecol. Evol.">
        <title>Scallop genome provides insights into evolution of bilaterian karyotype and development.</title>
        <authorList>
            <person name="Wang S."/>
            <person name="Zhang J."/>
            <person name="Jiao W."/>
            <person name="Li J."/>
            <person name="Xun X."/>
            <person name="Sun Y."/>
            <person name="Guo X."/>
            <person name="Huan P."/>
            <person name="Dong B."/>
            <person name="Zhang L."/>
            <person name="Hu X."/>
            <person name="Sun X."/>
            <person name="Wang J."/>
            <person name="Zhao C."/>
            <person name="Wang Y."/>
            <person name="Wang D."/>
            <person name="Huang X."/>
            <person name="Wang R."/>
            <person name="Lv J."/>
            <person name="Li Y."/>
            <person name="Zhang Z."/>
            <person name="Liu B."/>
            <person name="Lu W."/>
            <person name="Hui Y."/>
            <person name="Liang J."/>
            <person name="Zhou Z."/>
            <person name="Hou R."/>
            <person name="Li X."/>
            <person name="Liu Y."/>
            <person name="Li H."/>
            <person name="Ning X."/>
            <person name="Lin Y."/>
            <person name="Zhao L."/>
            <person name="Xing Q."/>
            <person name="Dou J."/>
            <person name="Li Y."/>
            <person name="Mao J."/>
            <person name="Guo H."/>
            <person name="Dou H."/>
            <person name="Li T."/>
            <person name="Mu C."/>
            <person name="Jiang W."/>
            <person name="Fu Q."/>
            <person name="Fu X."/>
            <person name="Miao Y."/>
            <person name="Liu J."/>
            <person name="Yu Q."/>
            <person name="Li R."/>
            <person name="Liao H."/>
            <person name="Li X."/>
            <person name="Kong Y."/>
            <person name="Jiang Z."/>
            <person name="Chourrout D."/>
            <person name="Li R."/>
            <person name="Bao Z."/>
        </authorList>
    </citation>
    <scope>NUCLEOTIDE SEQUENCE [LARGE SCALE GENOMIC DNA]</scope>
    <source>
        <strain evidence="3 4">PY_sf001</strain>
    </source>
</reference>